<dbReference type="AlphaFoldDB" id="A0A3R9HTS3"/>
<dbReference type="EMBL" id="RJNH01000005">
    <property type="protein sequence ID" value="RSI61230.1"/>
    <property type="molecule type" value="Genomic_DNA"/>
</dbReference>
<dbReference type="CDD" id="cd02696">
    <property type="entry name" value="MurNAc-LAA"/>
    <property type="match status" value="1"/>
</dbReference>
<dbReference type="EC" id="3.2.1.96" evidence="7"/>
<dbReference type="Gene3D" id="3.40.630.40">
    <property type="entry name" value="Zn-dependent exopeptidases"/>
    <property type="match status" value="1"/>
</dbReference>
<comment type="caution">
    <text evidence="7">The sequence shown here is derived from an EMBL/GenBank/DDBJ whole genome shotgun (WGS) entry which is preliminary data.</text>
</comment>
<dbReference type="GO" id="GO:0030288">
    <property type="term" value="C:outer membrane-bounded periplasmic space"/>
    <property type="evidence" value="ECO:0007669"/>
    <property type="project" value="TreeGrafter"/>
</dbReference>
<keyword evidence="7" id="KW-0326">Glycosidase</keyword>
<feature type="signal peptide" evidence="5">
    <location>
        <begin position="1"/>
        <end position="24"/>
    </location>
</feature>
<dbReference type="Proteomes" id="UP000278653">
    <property type="component" value="Unassembled WGS sequence"/>
</dbReference>
<evidence type="ECO:0000256" key="5">
    <source>
        <dbReference type="SAM" id="SignalP"/>
    </source>
</evidence>
<dbReference type="InterPro" id="IPR050695">
    <property type="entry name" value="N-acetylmuramoyl_amidase_3"/>
</dbReference>
<dbReference type="SUPFAM" id="SSF53187">
    <property type="entry name" value="Zn-dependent exopeptidases"/>
    <property type="match status" value="1"/>
</dbReference>
<dbReference type="PANTHER" id="PTHR30404:SF0">
    <property type="entry name" value="N-ACETYLMURAMOYL-L-ALANINE AMIDASE AMIC"/>
    <property type="match status" value="1"/>
</dbReference>
<gene>
    <name evidence="7" type="primary">lytB_2</name>
    <name evidence="7" type="ORF">D8865_05250</name>
</gene>
<feature type="compositionally biased region" description="Basic and acidic residues" evidence="4">
    <location>
        <begin position="47"/>
        <end position="90"/>
    </location>
</feature>
<evidence type="ECO:0000256" key="2">
    <source>
        <dbReference type="ARBA" id="ARBA00022801"/>
    </source>
</evidence>
<feature type="repeat" description="Cell wall-binding" evidence="3">
    <location>
        <begin position="116"/>
        <end position="135"/>
    </location>
</feature>
<dbReference type="Gene3D" id="2.10.270.10">
    <property type="entry name" value="Cholin Binding"/>
    <property type="match status" value="5"/>
</dbReference>
<keyword evidence="5" id="KW-0732">Signal</keyword>
<name>A0A3R9HTS3_STRMT</name>
<protein>
    <submittedName>
        <fullName evidence="7">Putative endo-beta-N-acetylglucosaminidase</fullName>
        <ecNumber evidence="7">3.2.1.96</ecNumber>
    </submittedName>
</protein>
<feature type="repeat" description="Cell wall-binding" evidence="3">
    <location>
        <begin position="352"/>
        <end position="371"/>
    </location>
</feature>
<feature type="chain" id="PRO_5018702020" evidence="5">
    <location>
        <begin position="25"/>
        <end position="685"/>
    </location>
</feature>
<evidence type="ECO:0000256" key="4">
    <source>
        <dbReference type="SAM" id="MobiDB-lite"/>
    </source>
</evidence>
<dbReference type="Pfam" id="PF19085">
    <property type="entry name" value="Choline_bind_2"/>
    <property type="match status" value="1"/>
</dbReference>
<evidence type="ECO:0000256" key="3">
    <source>
        <dbReference type="PROSITE-ProRule" id="PRU00591"/>
    </source>
</evidence>
<dbReference type="PROSITE" id="PS51170">
    <property type="entry name" value="CW"/>
    <property type="match status" value="5"/>
</dbReference>
<feature type="repeat" description="Cell wall-binding" evidence="3">
    <location>
        <begin position="175"/>
        <end position="194"/>
    </location>
</feature>
<proteinExistence type="predicted"/>
<dbReference type="Gene3D" id="2.20.120.10">
    <property type="entry name" value="Multimodular pneumococcal cell wall endolysin, domain 3"/>
    <property type="match status" value="2"/>
</dbReference>
<dbReference type="SUPFAM" id="SSF69360">
    <property type="entry name" value="Cell wall binding repeat"/>
    <property type="match status" value="4"/>
</dbReference>
<keyword evidence="2 7" id="KW-0378">Hydrolase</keyword>
<reference evidence="7 8" key="1">
    <citation type="submission" date="2018-11" db="EMBL/GenBank/DDBJ databases">
        <title>Species Designations Belie Phenotypic and Genotypic Heterogeneity in Oral Streptococci.</title>
        <authorList>
            <person name="Velsko I."/>
        </authorList>
    </citation>
    <scope>NUCLEOTIDE SEQUENCE [LARGE SCALE GENOMIC DNA]</scope>
    <source>
        <strain evidence="7 8">BCC15</strain>
    </source>
</reference>
<organism evidence="7 8">
    <name type="scientific">Streptococcus mitis</name>
    <dbReference type="NCBI Taxonomy" id="28037"/>
    <lineage>
        <taxon>Bacteria</taxon>
        <taxon>Bacillati</taxon>
        <taxon>Bacillota</taxon>
        <taxon>Bacilli</taxon>
        <taxon>Lactobacillales</taxon>
        <taxon>Streptococcaceae</taxon>
        <taxon>Streptococcus</taxon>
        <taxon>Streptococcus mitis group</taxon>
    </lineage>
</organism>
<feature type="domain" description="MurNAc-LAA" evidence="6">
    <location>
        <begin position="549"/>
        <end position="679"/>
    </location>
</feature>
<feature type="repeat" description="Cell wall-binding" evidence="3">
    <location>
        <begin position="234"/>
        <end position="253"/>
    </location>
</feature>
<accession>A0A3R9HTS3</accession>
<dbReference type="PANTHER" id="PTHR30404">
    <property type="entry name" value="N-ACETYLMURAMOYL-L-ALANINE AMIDASE"/>
    <property type="match status" value="1"/>
</dbReference>
<feature type="repeat" description="Cell wall-binding" evidence="3">
    <location>
        <begin position="293"/>
        <end position="312"/>
    </location>
</feature>
<sequence>MKKVLLASTVALSILGYTQATVQAQENKAESVRENVTIPHSSTSKIENQEKSKEKVEKTDNSSKIDNKEEKTEKKTPATEEKKAEVKKEEKKVEKVKEGWQEENNNWRFYEHNKPVTNWKKIQGKWYYFNKDGHRLSNTTFDGYVFNKDGVMAENGWNFINGKWYFASSSGKISQNKWEKIAGSWYYFDKDGIMLSNTTINSYLLTNSGAMAENKWVLIDKHWYFANPSGKISQNKWEKIGGSWYYFDKDGIMLSNTTINSYLLTNSGAMAENKWVLIDKHWYFANSSGKISQNKWEKIGGSWYYFDKDGIMLSNTTINSYLLTNSGAMAENKWVLIDKHWYFANSSGKISQNKWEKINGVWYYFDKIGIMSSNQWQGNYYLKSSGAMADNEWIFDKNYNSWFFLKRGGMYASKEWIGAYYLKAGGYMAKKEWIYDDTYKAHYYLDDNGHYVSGTYKIDGKDHLFHKNGQWISEVSKEVGFVKGQYSKTIFLDPGHGGRDSGAYYYNVAEKDLNMQVYRKLRKKLEELGYKVLTSRDSDIDVDFVTERSRMVNKTNSDIFISIHFNATGSAYSRASGIQTYSYSDDPDYPSKINPYWHNHPDRMSESKRLAAAIHSSLLAETGAKDAGLLERSFAVLRETAKPAVLLELGYIDNFAENQQIRDSHYQDKLVAGIVKGIQKYYAGK</sequence>
<keyword evidence="1" id="KW-0677">Repeat</keyword>
<dbReference type="GO" id="GO:0033925">
    <property type="term" value="F:mannosyl-glycoprotein endo-beta-N-acetylglucosaminidase activity"/>
    <property type="evidence" value="ECO:0007669"/>
    <property type="project" value="UniProtKB-EC"/>
</dbReference>
<dbReference type="GO" id="GO:0009253">
    <property type="term" value="P:peptidoglycan catabolic process"/>
    <property type="evidence" value="ECO:0007669"/>
    <property type="project" value="InterPro"/>
</dbReference>
<feature type="region of interest" description="Disordered" evidence="4">
    <location>
        <begin position="25"/>
        <end position="90"/>
    </location>
</feature>
<evidence type="ECO:0000259" key="6">
    <source>
        <dbReference type="SMART" id="SM00646"/>
    </source>
</evidence>
<dbReference type="RefSeq" id="WP_125447589.1">
    <property type="nucleotide sequence ID" value="NZ_RJNH01000005.1"/>
</dbReference>
<evidence type="ECO:0000256" key="1">
    <source>
        <dbReference type="ARBA" id="ARBA00022737"/>
    </source>
</evidence>
<evidence type="ECO:0000313" key="8">
    <source>
        <dbReference type="Proteomes" id="UP000278653"/>
    </source>
</evidence>
<dbReference type="Pfam" id="PF19127">
    <property type="entry name" value="Choline_bind_3"/>
    <property type="match status" value="3"/>
</dbReference>
<dbReference type="Pfam" id="PF01473">
    <property type="entry name" value="Choline_bind_1"/>
    <property type="match status" value="2"/>
</dbReference>
<evidence type="ECO:0000313" key="7">
    <source>
        <dbReference type="EMBL" id="RSI61230.1"/>
    </source>
</evidence>
<dbReference type="InterPro" id="IPR002508">
    <property type="entry name" value="MurNAc-LAA_cat"/>
</dbReference>
<dbReference type="GO" id="GO:0008745">
    <property type="term" value="F:N-acetylmuramoyl-L-alanine amidase activity"/>
    <property type="evidence" value="ECO:0007669"/>
    <property type="project" value="InterPro"/>
</dbReference>
<dbReference type="Pfam" id="PF01520">
    <property type="entry name" value="Amidase_3"/>
    <property type="match status" value="1"/>
</dbReference>
<dbReference type="SMART" id="SM00646">
    <property type="entry name" value="Ami_3"/>
    <property type="match status" value="1"/>
</dbReference>
<dbReference type="InterPro" id="IPR018337">
    <property type="entry name" value="Cell_wall/Cho-bd_repeat"/>
</dbReference>